<accession>A0A0K9YLV9</accession>
<reference evidence="3" key="1">
    <citation type="submission" date="2015-07" db="EMBL/GenBank/DDBJ databases">
        <title>Genome sequencing project for genomic taxonomy and phylogenomics of Bacillus-like bacteria.</title>
        <authorList>
            <person name="Liu B."/>
            <person name="Wang J."/>
            <person name="Zhu Y."/>
            <person name="Liu G."/>
            <person name="Chen Q."/>
            <person name="Chen Z."/>
            <person name="Lan J."/>
            <person name="Che J."/>
            <person name="Ge C."/>
            <person name="Shi H."/>
            <person name="Pan Z."/>
            <person name="Liu X."/>
        </authorList>
    </citation>
    <scope>NUCLEOTIDE SEQUENCE [LARGE SCALE GENOMIC DNA]</scope>
    <source>
        <strain evidence="3">DSM 9887</strain>
    </source>
</reference>
<dbReference type="SUPFAM" id="SSF47413">
    <property type="entry name" value="lambda repressor-like DNA-binding domains"/>
    <property type="match status" value="1"/>
</dbReference>
<proteinExistence type="predicted"/>
<reference evidence="2" key="2">
    <citation type="submission" date="2015-07" db="EMBL/GenBank/DDBJ databases">
        <title>MeaNS - Measles Nucleotide Surveillance Program.</title>
        <authorList>
            <person name="Tran T."/>
            <person name="Druce J."/>
        </authorList>
    </citation>
    <scope>NUCLEOTIDE SEQUENCE</scope>
    <source>
        <strain evidence="2">DSM 9887</strain>
    </source>
</reference>
<keyword evidence="4" id="KW-1185">Reference proteome</keyword>
<dbReference type="EMBL" id="BJON01000009">
    <property type="protein sequence ID" value="GED68985.1"/>
    <property type="molecule type" value="Genomic_DNA"/>
</dbReference>
<evidence type="ECO:0000313" key="4">
    <source>
        <dbReference type="Proteomes" id="UP000319578"/>
    </source>
</evidence>
<protein>
    <recommendedName>
        <fullName evidence="5">DNA-binding protein</fullName>
    </recommendedName>
</protein>
<dbReference type="PATRIC" id="fig|54915.3.peg.4785"/>
<gene>
    <name evidence="2" type="ORF">ADS79_27945</name>
    <name evidence="1" type="ORF">BRE01_26870</name>
</gene>
<dbReference type="Proteomes" id="UP000036834">
    <property type="component" value="Unassembled WGS sequence"/>
</dbReference>
<dbReference type="Gene3D" id="1.10.260.40">
    <property type="entry name" value="lambda repressor-like DNA-binding domains"/>
    <property type="match status" value="1"/>
</dbReference>
<comment type="caution">
    <text evidence="2">The sequence shown here is derived from an EMBL/GenBank/DDBJ whole genome shotgun (WGS) entry which is preliminary data.</text>
</comment>
<organism evidence="2 3">
    <name type="scientific">Brevibacillus reuszeri</name>
    <dbReference type="NCBI Taxonomy" id="54915"/>
    <lineage>
        <taxon>Bacteria</taxon>
        <taxon>Bacillati</taxon>
        <taxon>Bacillota</taxon>
        <taxon>Bacilli</taxon>
        <taxon>Bacillales</taxon>
        <taxon>Paenibacillaceae</taxon>
        <taxon>Brevibacillus</taxon>
    </lineage>
</organism>
<evidence type="ECO:0008006" key="5">
    <source>
        <dbReference type="Google" id="ProtNLM"/>
    </source>
</evidence>
<name>A0A0K9YLV9_9BACL</name>
<dbReference type="GO" id="GO:0003677">
    <property type="term" value="F:DNA binding"/>
    <property type="evidence" value="ECO:0007669"/>
    <property type="project" value="InterPro"/>
</dbReference>
<dbReference type="EMBL" id="LGIQ01000011">
    <property type="protein sequence ID" value="KNB69684.1"/>
    <property type="molecule type" value="Genomic_DNA"/>
</dbReference>
<dbReference type="InterPro" id="IPR010982">
    <property type="entry name" value="Lambda_DNA-bd_dom_sf"/>
</dbReference>
<evidence type="ECO:0000313" key="3">
    <source>
        <dbReference type="Proteomes" id="UP000036834"/>
    </source>
</evidence>
<reference evidence="1 4" key="3">
    <citation type="submission" date="2019-06" db="EMBL/GenBank/DDBJ databases">
        <title>Whole genome shotgun sequence of Brevibacillus reuszeri NBRC 15719.</title>
        <authorList>
            <person name="Hosoyama A."/>
            <person name="Uohara A."/>
            <person name="Ohji S."/>
            <person name="Ichikawa N."/>
        </authorList>
    </citation>
    <scope>NUCLEOTIDE SEQUENCE [LARGE SCALE GENOMIC DNA]</scope>
    <source>
        <strain evidence="1 4">NBRC 15719</strain>
    </source>
</reference>
<dbReference type="OrthoDB" id="2064246at2"/>
<dbReference type="RefSeq" id="WP_049741716.1">
    <property type="nucleotide sequence ID" value="NZ_BJON01000009.1"/>
</dbReference>
<evidence type="ECO:0000313" key="2">
    <source>
        <dbReference type="EMBL" id="KNB69684.1"/>
    </source>
</evidence>
<dbReference type="AlphaFoldDB" id="A0A0K9YLV9"/>
<evidence type="ECO:0000313" key="1">
    <source>
        <dbReference type="EMBL" id="GED68985.1"/>
    </source>
</evidence>
<dbReference type="Proteomes" id="UP000319578">
    <property type="component" value="Unassembled WGS sequence"/>
</dbReference>
<dbReference type="STRING" id="54915.ADS79_27945"/>
<sequence length="70" mass="8105">MFPNIRAEMARNRLTASAMAEKLELNERTLGNKLSGKTEFTWSEVNRIRSIFFPSCSLDYLFEQEKQSTA</sequence>